<proteinExistence type="predicted"/>
<dbReference type="Pfam" id="PF07727">
    <property type="entry name" value="RVT_2"/>
    <property type="match status" value="1"/>
</dbReference>
<dbReference type="PANTHER" id="PTHR11439">
    <property type="entry name" value="GAG-POL-RELATED RETROTRANSPOSON"/>
    <property type="match status" value="1"/>
</dbReference>
<feature type="domain" description="Reverse transcriptase Ty1/copia-type" evidence="1">
    <location>
        <begin position="41"/>
        <end position="111"/>
    </location>
</feature>
<evidence type="ECO:0000259" key="1">
    <source>
        <dbReference type="Pfam" id="PF07727"/>
    </source>
</evidence>
<sequence length="226" mass="26128">MELLTDTRLDWPLYQLDVKNVFLNGDLEEEVYMSPPRGHSYHTLFTKVSKAGKIAVLIFYVDDVVLSRDDIAKIVHLKRKMGDKFEIKGLGNMKYFFGIEVARSKEGDKVQIDKEKYQCLVGKLIYLSHTRLDISYAMSAVSQFMQAPSEENMEAINRILRYLKTTPSKGLMFRKTDMRAIEAYPDSDWVESVIDRKSTSSYCTFVWGNLIIWRSKKQGVVTRNNA</sequence>
<protein>
    <recommendedName>
        <fullName evidence="1">Reverse transcriptase Ty1/copia-type domain-containing protein</fullName>
    </recommendedName>
</protein>
<dbReference type="Proteomes" id="UP000321393">
    <property type="component" value="Unassembled WGS sequence"/>
</dbReference>
<evidence type="ECO:0000313" key="3">
    <source>
        <dbReference type="Proteomes" id="UP000321393"/>
    </source>
</evidence>
<dbReference type="InterPro" id="IPR013103">
    <property type="entry name" value="RVT_2"/>
</dbReference>
<name>A0A5A7T9J4_CUCMM</name>
<organism evidence="2 3">
    <name type="scientific">Cucumis melo var. makuwa</name>
    <name type="common">Oriental melon</name>
    <dbReference type="NCBI Taxonomy" id="1194695"/>
    <lineage>
        <taxon>Eukaryota</taxon>
        <taxon>Viridiplantae</taxon>
        <taxon>Streptophyta</taxon>
        <taxon>Embryophyta</taxon>
        <taxon>Tracheophyta</taxon>
        <taxon>Spermatophyta</taxon>
        <taxon>Magnoliopsida</taxon>
        <taxon>eudicotyledons</taxon>
        <taxon>Gunneridae</taxon>
        <taxon>Pentapetalae</taxon>
        <taxon>rosids</taxon>
        <taxon>fabids</taxon>
        <taxon>Cucurbitales</taxon>
        <taxon>Cucurbitaceae</taxon>
        <taxon>Benincaseae</taxon>
        <taxon>Cucumis</taxon>
    </lineage>
</organism>
<comment type="caution">
    <text evidence="2">The sequence shown here is derived from an EMBL/GenBank/DDBJ whole genome shotgun (WGS) entry which is preliminary data.</text>
</comment>
<evidence type="ECO:0000313" key="2">
    <source>
        <dbReference type="EMBL" id="KAA0040102.1"/>
    </source>
</evidence>
<dbReference type="OrthoDB" id="128382at2759"/>
<accession>A0A5A7T9J4</accession>
<reference evidence="2 3" key="1">
    <citation type="submission" date="2019-08" db="EMBL/GenBank/DDBJ databases">
        <title>Draft genome sequences of two oriental melons (Cucumis melo L. var makuwa).</title>
        <authorList>
            <person name="Kwon S.-Y."/>
        </authorList>
    </citation>
    <scope>NUCLEOTIDE SEQUENCE [LARGE SCALE GENOMIC DNA]</scope>
    <source>
        <strain evidence="3">cv. SW 3</strain>
        <tissue evidence="2">Leaf</tissue>
    </source>
</reference>
<gene>
    <name evidence="2" type="ORF">E6C27_scaffold366G00770</name>
</gene>
<dbReference type="STRING" id="1194695.A0A5A7T9J4"/>
<dbReference type="AlphaFoldDB" id="A0A5A7T9J4"/>
<dbReference type="EMBL" id="SSTE01018023">
    <property type="protein sequence ID" value="KAA0040102.1"/>
    <property type="molecule type" value="Genomic_DNA"/>
</dbReference>
<dbReference type="PANTHER" id="PTHR11439:SF440">
    <property type="entry name" value="INTEGRASE CATALYTIC DOMAIN-CONTAINING PROTEIN"/>
    <property type="match status" value="1"/>
</dbReference>
<dbReference type="SUPFAM" id="SSF56672">
    <property type="entry name" value="DNA/RNA polymerases"/>
    <property type="match status" value="1"/>
</dbReference>
<dbReference type="InterPro" id="IPR043502">
    <property type="entry name" value="DNA/RNA_pol_sf"/>
</dbReference>